<keyword evidence="3" id="KW-0547">Nucleotide-binding</keyword>
<evidence type="ECO:0000256" key="3">
    <source>
        <dbReference type="ARBA" id="ARBA00022741"/>
    </source>
</evidence>
<evidence type="ECO:0000256" key="7">
    <source>
        <dbReference type="SAM" id="Phobius"/>
    </source>
</evidence>
<dbReference type="SMART" id="SM00382">
    <property type="entry name" value="AAA"/>
    <property type="match status" value="1"/>
</dbReference>
<keyword evidence="11" id="KW-1185">Reference proteome</keyword>
<evidence type="ECO:0000256" key="2">
    <source>
        <dbReference type="ARBA" id="ARBA00022692"/>
    </source>
</evidence>
<dbReference type="Gene3D" id="1.20.1560.10">
    <property type="entry name" value="ABC transporter type 1, transmembrane domain"/>
    <property type="match status" value="1"/>
</dbReference>
<dbReference type="InterPro" id="IPR039421">
    <property type="entry name" value="Type_1_exporter"/>
</dbReference>
<dbReference type="Pfam" id="PF00005">
    <property type="entry name" value="ABC_tran"/>
    <property type="match status" value="1"/>
</dbReference>
<keyword evidence="5 7" id="KW-1133">Transmembrane helix</keyword>
<dbReference type="PANTHER" id="PTHR43394">
    <property type="entry name" value="ATP-DEPENDENT PERMEASE MDL1, MITOCHONDRIAL"/>
    <property type="match status" value="1"/>
</dbReference>
<evidence type="ECO:0000256" key="6">
    <source>
        <dbReference type="ARBA" id="ARBA00023136"/>
    </source>
</evidence>
<dbReference type="Proteomes" id="UP001500021">
    <property type="component" value="Unassembled WGS sequence"/>
</dbReference>
<evidence type="ECO:0000256" key="4">
    <source>
        <dbReference type="ARBA" id="ARBA00022840"/>
    </source>
</evidence>
<protein>
    <submittedName>
        <fullName evidence="10">Lipid A export permease/ATP-binding protein MsbA</fullName>
    </submittedName>
</protein>
<evidence type="ECO:0000259" key="9">
    <source>
        <dbReference type="PROSITE" id="PS50929"/>
    </source>
</evidence>
<dbReference type="InterPro" id="IPR003593">
    <property type="entry name" value="AAA+_ATPase"/>
</dbReference>
<feature type="transmembrane region" description="Helical" evidence="7">
    <location>
        <begin position="175"/>
        <end position="193"/>
    </location>
</feature>
<comment type="caution">
    <text evidence="10">The sequence shown here is derived from an EMBL/GenBank/DDBJ whole genome shotgun (WGS) entry which is preliminary data.</text>
</comment>
<comment type="subcellular location">
    <subcellularLocation>
        <location evidence="1">Cell membrane</location>
        <topology evidence="1">Multi-pass membrane protein</topology>
    </subcellularLocation>
</comment>
<reference evidence="11" key="1">
    <citation type="journal article" date="2019" name="Int. J. Syst. Evol. Microbiol.">
        <title>The Global Catalogue of Microorganisms (GCM) 10K type strain sequencing project: providing services to taxonomists for standard genome sequencing and annotation.</title>
        <authorList>
            <consortium name="The Broad Institute Genomics Platform"/>
            <consortium name="The Broad Institute Genome Sequencing Center for Infectious Disease"/>
            <person name="Wu L."/>
            <person name="Ma J."/>
        </authorList>
    </citation>
    <scope>NUCLEOTIDE SEQUENCE [LARGE SCALE GENOMIC DNA]</scope>
    <source>
        <strain evidence="11">JCM 15608</strain>
    </source>
</reference>
<dbReference type="CDD" id="cd18552">
    <property type="entry name" value="ABC_6TM_MsbA_like"/>
    <property type="match status" value="1"/>
</dbReference>
<dbReference type="PROSITE" id="PS50929">
    <property type="entry name" value="ABC_TM1F"/>
    <property type="match status" value="1"/>
</dbReference>
<feature type="transmembrane region" description="Helical" evidence="7">
    <location>
        <begin position="152"/>
        <end position="169"/>
    </location>
</feature>
<dbReference type="Pfam" id="PF00664">
    <property type="entry name" value="ABC_membrane"/>
    <property type="match status" value="1"/>
</dbReference>
<dbReference type="RefSeq" id="WP_343817456.1">
    <property type="nucleotide sequence ID" value="NZ_BAAAFA010000007.1"/>
</dbReference>
<dbReference type="Gene3D" id="3.40.50.300">
    <property type="entry name" value="P-loop containing nucleotide triphosphate hydrolases"/>
    <property type="match status" value="1"/>
</dbReference>
<evidence type="ECO:0000313" key="11">
    <source>
        <dbReference type="Proteomes" id="UP001500021"/>
    </source>
</evidence>
<dbReference type="InterPro" id="IPR011527">
    <property type="entry name" value="ABC1_TM_dom"/>
</dbReference>
<evidence type="ECO:0000259" key="8">
    <source>
        <dbReference type="PROSITE" id="PS50893"/>
    </source>
</evidence>
<evidence type="ECO:0000313" key="10">
    <source>
        <dbReference type="EMBL" id="GAA0818775.1"/>
    </source>
</evidence>
<keyword evidence="6 7" id="KW-0472">Membrane</keyword>
<dbReference type="InterPro" id="IPR017871">
    <property type="entry name" value="ABC_transporter-like_CS"/>
</dbReference>
<dbReference type="InterPro" id="IPR027417">
    <property type="entry name" value="P-loop_NTPase"/>
</dbReference>
<dbReference type="EMBL" id="BAAAFA010000007">
    <property type="protein sequence ID" value="GAA0818775.1"/>
    <property type="molecule type" value="Genomic_DNA"/>
</dbReference>
<dbReference type="InterPro" id="IPR036640">
    <property type="entry name" value="ABC1_TM_sf"/>
</dbReference>
<feature type="transmembrane region" description="Helical" evidence="7">
    <location>
        <begin position="261"/>
        <end position="279"/>
    </location>
</feature>
<feature type="transmembrane region" description="Helical" evidence="7">
    <location>
        <begin position="33"/>
        <end position="55"/>
    </location>
</feature>
<feature type="transmembrane region" description="Helical" evidence="7">
    <location>
        <begin position="75"/>
        <end position="99"/>
    </location>
</feature>
<proteinExistence type="predicted"/>
<dbReference type="InterPro" id="IPR003439">
    <property type="entry name" value="ABC_transporter-like_ATP-bd"/>
</dbReference>
<dbReference type="PROSITE" id="PS00211">
    <property type="entry name" value="ABC_TRANSPORTER_1"/>
    <property type="match status" value="1"/>
</dbReference>
<feature type="domain" description="ABC transmembrane type-1" evidence="9">
    <location>
        <begin position="35"/>
        <end position="317"/>
    </location>
</feature>
<dbReference type="SUPFAM" id="SSF90123">
    <property type="entry name" value="ABC transporter transmembrane region"/>
    <property type="match status" value="1"/>
</dbReference>
<dbReference type="SUPFAM" id="SSF52540">
    <property type="entry name" value="P-loop containing nucleoside triphosphate hydrolases"/>
    <property type="match status" value="1"/>
</dbReference>
<organism evidence="10 11">
    <name type="scientific">Colwellia asteriadis</name>
    <dbReference type="NCBI Taxonomy" id="517723"/>
    <lineage>
        <taxon>Bacteria</taxon>
        <taxon>Pseudomonadati</taxon>
        <taxon>Pseudomonadota</taxon>
        <taxon>Gammaproteobacteria</taxon>
        <taxon>Alteromonadales</taxon>
        <taxon>Colwelliaceae</taxon>
        <taxon>Colwellia</taxon>
    </lineage>
</organism>
<accession>A0ABP3WI57</accession>
<feature type="domain" description="ABC transporter" evidence="8">
    <location>
        <begin position="349"/>
        <end position="600"/>
    </location>
</feature>
<sequence>MNSTNKQSTTSHEHSNRRQLLRLLSYYRAHTKLIAIAFLGLCLFSTIDAGMIYFIKPLIDNGLSNANSDTLKIGAILVVLIFLFRGIASFISNYTIAYMSSKITYCIRQQTFEKLLVLPRGFYESHSRGSIISKLIYDTEQISHAISKSGVIIVRESIIILVLIGMMIYNSWQLSAIFLIIGPVIALLINRVAKRFKRISSQLQVSMGEVSCATEQAIVNQQEILLLNTATQIGTQFAKVNNKNRLQHCKLAATSAQNNPIIQLIASFAIAGVLLLASIEQVLNSLTPGTFTLVLVAMASLLKPLKQLTNVNQQLQKGLAAAQSLFTLLDEPVEQDNGTLTLRGEQFTIRFNQLSFTYPNNLYNTAKNAETRTESKVKAAINNLSCTIAAGKSIAIVGESGSGKSTLTSLLLRLYQAPKQSIFINNIAIEEYTLSSLRAHCVLVSQNIVLIDDTLENNIRFGCHHAITDEDIKMAAEKANVLTFADNMPLGLATPVGENGRNLSGGQRQRIAIARAILRDSPIIILDEATSALDNTAEKFVKQALAQLGKNKTMIIIAHRLSSISEVDEILVMHQGRLVEQGSHHALLLKKGHYYNLYHDDASPELIS</sequence>
<gene>
    <name evidence="10" type="primary">msbA_1</name>
    <name evidence="10" type="ORF">GCM10009111_21920</name>
</gene>
<dbReference type="PROSITE" id="PS50893">
    <property type="entry name" value="ABC_TRANSPORTER_2"/>
    <property type="match status" value="1"/>
</dbReference>
<evidence type="ECO:0000256" key="5">
    <source>
        <dbReference type="ARBA" id="ARBA00022989"/>
    </source>
</evidence>
<evidence type="ECO:0000256" key="1">
    <source>
        <dbReference type="ARBA" id="ARBA00004651"/>
    </source>
</evidence>
<keyword evidence="4" id="KW-0067">ATP-binding</keyword>
<dbReference type="PANTHER" id="PTHR43394:SF1">
    <property type="entry name" value="ATP-BINDING CASSETTE SUB-FAMILY B MEMBER 10, MITOCHONDRIAL"/>
    <property type="match status" value="1"/>
</dbReference>
<name>A0ABP3WI57_9GAMM</name>
<keyword evidence="2 7" id="KW-0812">Transmembrane</keyword>